<reference evidence="2 3" key="1">
    <citation type="submission" date="2015-06" db="EMBL/GenBank/DDBJ databases">
        <title>Survival trade-offs in plant roots during colonization by closely related pathogenic and mutualistic fungi.</title>
        <authorList>
            <person name="Hacquard S."/>
            <person name="Kracher B."/>
            <person name="Hiruma K."/>
            <person name="Weinman A."/>
            <person name="Muench P."/>
            <person name="Garrido Oter R."/>
            <person name="Ver Loren van Themaat E."/>
            <person name="Dallerey J.-F."/>
            <person name="Damm U."/>
            <person name="Henrissat B."/>
            <person name="Lespinet O."/>
            <person name="Thon M."/>
            <person name="Kemen E."/>
            <person name="McHardy A.C."/>
            <person name="Schulze-Lefert P."/>
            <person name="O'Connell R.J."/>
        </authorList>
    </citation>
    <scope>NUCLEOTIDE SEQUENCE [LARGE SCALE GENOMIC DNA]</scope>
    <source>
        <strain evidence="2 3">MAFF 238704</strain>
    </source>
</reference>
<organism evidence="2 3">
    <name type="scientific">Colletotrichum incanum</name>
    <name type="common">Soybean anthracnose fungus</name>
    <dbReference type="NCBI Taxonomy" id="1573173"/>
    <lineage>
        <taxon>Eukaryota</taxon>
        <taxon>Fungi</taxon>
        <taxon>Dikarya</taxon>
        <taxon>Ascomycota</taxon>
        <taxon>Pezizomycotina</taxon>
        <taxon>Sordariomycetes</taxon>
        <taxon>Hypocreomycetidae</taxon>
        <taxon>Glomerellales</taxon>
        <taxon>Glomerellaceae</taxon>
        <taxon>Colletotrichum</taxon>
        <taxon>Colletotrichum spaethianum species complex</taxon>
    </lineage>
</organism>
<feature type="non-terminal residue" evidence="2">
    <location>
        <position position="1"/>
    </location>
</feature>
<dbReference type="Pfam" id="PF00583">
    <property type="entry name" value="Acetyltransf_1"/>
    <property type="match status" value="1"/>
</dbReference>
<accession>A0A167ANF7</accession>
<evidence type="ECO:0000259" key="1">
    <source>
        <dbReference type="PROSITE" id="PS51186"/>
    </source>
</evidence>
<evidence type="ECO:0000313" key="3">
    <source>
        <dbReference type="Proteomes" id="UP000076584"/>
    </source>
</evidence>
<feature type="domain" description="N-acetyltransferase" evidence="1">
    <location>
        <begin position="41"/>
        <end position="247"/>
    </location>
</feature>
<dbReference type="PROSITE" id="PS51186">
    <property type="entry name" value="GNAT"/>
    <property type="match status" value="1"/>
</dbReference>
<dbReference type="GO" id="GO:0016747">
    <property type="term" value="F:acyltransferase activity, transferring groups other than amino-acyl groups"/>
    <property type="evidence" value="ECO:0007669"/>
    <property type="project" value="InterPro"/>
</dbReference>
<dbReference type="Proteomes" id="UP000076584">
    <property type="component" value="Unassembled WGS sequence"/>
</dbReference>
<dbReference type="CDD" id="cd04301">
    <property type="entry name" value="NAT_SF"/>
    <property type="match status" value="1"/>
</dbReference>
<sequence length="267" mass="30224">LRFTAARALHERVQVRPHQKQHPSRQFFPFPSRLPPDAMGLTILPALIPDIPKVYDAYFGAFKGSVILDILFPTGIDEAFREGHTKHTVDYWHKTSTQYTIKCVDAETGEIVGMALWDVFLKERTPEEYRSPGAVWLQGEERARADELINPLNEAKEKIWGGRKYVYCHVIAVKPEHQRRGAGALLTKWGLDMAELAGLPVYLESSEEGFGLYKRLGFEVLKEKIVHRAGLVGAEKDVEVPLMVKMPSAAKGLSFEEWRAQGYPPLK</sequence>
<dbReference type="SUPFAM" id="SSF55729">
    <property type="entry name" value="Acyl-CoA N-acyltransferases (Nat)"/>
    <property type="match status" value="1"/>
</dbReference>
<name>A0A167ANF7_COLIC</name>
<dbReference type="PANTHER" id="PTHR42791">
    <property type="entry name" value="GNAT FAMILY ACETYLTRANSFERASE"/>
    <property type="match status" value="1"/>
</dbReference>
<dbReference type="EMBL" id="LFIW01001914">
    <property type="protein sequence ID" value="KZL80335.1"/>
    <property type="molecule type" value="Genomic_DNA"/>
</dbReference>
<keyword evidence="3" id="KW-1185">Reference proteome</keyword>
<protein>
    <submittedName>
        <fullName evidence="2">Gnat family</fullName>
    </submittedName>
</protein>
<dbReference type="InterPro" id="IPR052523">
    <property type="entry name" value="Trichothecene_AcTrans"/>
</dbReference>
<proteinExistence type="predicted"/>
<evidence type="ECO:0000313" key="2">
    <source>
        <dbReference type="EMBL" id="KZL80335.1"/>
    </source>
</evidence>
<dbReference type="STRING" id="1573173.A0A167ANF7"/>
<gene>
    <name evidence="2" type="ORF">CI238_09998</name>
</gene>
<comment type="caution">
    <text evidence="2">The sequence shown here is derived from an EMBL/GenBank/DDBJ whole genome shotgun (WGS) entry which is preliminary data.</text>
</comment>
<dbReference type="InterPro" id="IPR000182">
    <property type="entry name" value="GNAT_dom"/>
</dbReference>
<dbReference type="Gene3D" id="3.40.630.30">
    <property type="match status" value="1"/>
</dbReference>
<dbReference type="PANTHER" id="PTHR42791:SF17">
    <property type="entry name" value="ACETYLTRANSFERASE, GNAT FAMILY FAMILY (AFU_ORTHOLOGUE AFUA_8G05690)"/>
    <property type="match status" value="1"/>
</dbReference>
<dbReference type="InterPro" id="IPR016181">
    <property type="entry name" value="Acyl_CoA_acyltransferase"/>
</dbReference>
<dbReference type="AlphaFoldDB" id="A0A167ANF7"/>